<proteinExistence type="predicted"/>
<dbReference type="PANTHER" id="PTHR43757">
    <property type="entry name" value="AMINOMETHYLTRANSFERASE"/>
    <property type="match status" value="1"/>
</dbReference>
<dbReference type="Gene3D" id="3.30.1360.120">
    <property type="entry name" value="Probable tRNA modification gtpase trme, domain 1"/>
    <property type="match status" value="1"/>
</dbReference>
<dbReference type="AlphaFoldDB" id="A0AAW1SFY4"/>
<sequence>MLLQVHLRSAKLCQCSSRHPGLPNRTPTATSRRLYSVQQPSLRPQKLHFYRGAGILTSASLDDLDLDIPSISEDLGDYQRDAGAYFKDGTSIPEHFGNDAEAYRAAREGVVLVDRSHWGRLRLTGEGRLSFLQGQSTANVLELVPGQSCETVFVNAQARCVDLATCYVSEKGITILVSPCMASRVQAMLEARIFPADQVKIADVSEDTALFSLVGPGSADLLEKLGAGRVMEAGPGEPGRHMLLSCKGSPVLVALGCGLPSPGFTLLVDASAAGELWIALTAQGAVPMGERGWQQLRVKAGRPGAGSELTADWTPLEAGLAGCVSLAKGCYVGQETLAKVHRLAATRHALWGLDLAGPAALGLPILSGGTKVGVLTSCVQLPNGHHAGLGYIRQRGKGIQEGSPEGQEVEVGDVAATIVHIPAAQHTVPDQQLPQKKVEPTQQLGPAGDRLEVGKQDPAKEERLRAMQERLAAWQAQQQA</sequence>
<dbReference type="InterPro" id="IPR006222">
    <property type="entry name" value="GCVT_N"/>
</dbReference>
<name>A0AAW1SFY4_9CHLO</name>
<gene>
    <name evidence="4" type="ORF">WJX74_008626</name>
</gene>
<evidence type="ECO:0000313" key="5">
    <source>
        <dbReference type="Proteomes" id="UP001438707"/>
    </source>
</evidence>
<keyword evidence="1" id="KW-0809">Transit peptide</keyword>
<protein>
    <recommendedName>
        <fullName evidence="3">GCVT N-terminal domain-containing protein</fullName>
    </recommendedName>
</protein>
<feature type="domain" description="GCVT N-terminal" evidence="3">
    <location>
        <begin position="92"/>
        <end position="328"/>
    </location>
</feature>
<dbReference type="PANTHER" id="PTHR43757:SF14">
    <property type="entry name" value="GLYCINE CLEAVAGE T-PROTEIN FAMILY"/>
    <property type="match status" value="1"/>
</dbReference>
<dbReference type="GO" id="GO:0005739">
    <property type="term" value="C:mitochondrion"/>
    <property type="evidence" value="ECO:0007669"/>
    <property type="project" value="TreeGrafter"/>
</dbReference>
<reference evidence="4 5" key="1">
    <citation type="journal article" date="2024" name="Nat. Commun.">
        <title>Phylogenomics reveals the evolutionary origins of lichenization in chlorophyte algae.</title>
        <authorList>
            <person name="Puginier C."/>
            <person name="Libourel C."/>
            <person name="Otte J."/>
            <person name="Skaloud P."/>
            <person name="Haon M."/>
            <person name="Grisel S."/>
            <person name="Petersen M."/>
            <person name="Berrin J.G."/>
            <person name="Delaux P.M."/>
            <person name="Dal Grande F."/>
            <person name="Keller J."/>
        </authorList>
    </citation>
    <scope>NUCLEOTIDE SEQUENCE [LARGE SCALE GENOMIC DNA]</scope>
    <source>
        <strain evidence="4 5">SAG 2145</strain>
    </source>
</reference>
<evidence type="ECO:0000313" key="4">
    <source>
        <dbReference type="EMBL" id="KAK9844917.1"/>
    </source>
</evidence>
<accession>A0AAW1SFY4</accession>
<dbReference type="SUPFAM" id="SSF103025">
    <property type="entry name" value="Folate-binding domain"/>
    <property type="match status" value="1"/>
</dbReference>
<dbReference type="Proteomes" id="UP001438707">
    <property type="component" value="Unassembled WGS sequence"/>
</dbReference>
<dbReference type="InterPro" id="IPR017703">
    <property type="entry name" value="YgfZ/GCV_T_CS"/>
</dbReference>
<evidence type="ECO:0000259" key="3">
    <source>
        <dbReference type="Pfam" id="PF01571"/>
    </source>
</evidence>
<evidence type="ECO:0000256" key="1">
    <source>
        <dbReference type="ARBA" id="ARBA00022946"/>
    </source>
</evidence>
<organism evidence="4 5">
    <name type="scientific">Apatococcus lobatus</name>
    <dbReference type="NCBI Taxonomy" id="904363"/>
    <lineage>
        <taxon>Eukaryota</taxon>
        <taxon>Viridiplantae</taxon>
        <taxon>Chlorophyta</taxon>
        <taxon>core chlorophytes</taxon>
        <taxon>Trebouxiophyceae</taxon>
        <taxon>Chlorellales</taxon>
        <taxon>Chlorellaceae</taxon>
        <taxon>Apatococcus</taxon>
    </lineage>
</organism>
<keyword evidence="5" id="KW-1185">Reference proteome</keyword>
<dbReference type="InterPro" id="IPR027266">
    <property type="entry name" value="TrmE/GcvT-like"/>
</dbReference>
<comment type="caution">
    <text evidence="4">The sequence shown here is derived from an EMBL/GenBank/DDBJ whole genome shotgun (WGS) entry which is preliminary data.</text>
</comment>
<dbReference type="Pfam" id="PF01571">
    <property type="entry name" value="GCV_T"/>
    <property type="match status" value="1"/>
</dbReference>
<feature type="region of interest" description="Disordered" evidence="2">
    <location>
        <begin position="429"/>
        <end position="458"/>
    </location>
</feature>
<dbReference type="NCBIfam" id="TIGR03317">
    <property type="entry name" value="ygfZ_signature"/>
    <property type="match status" value="1"/>
</dbReference>
<feature type="compositionally biased region" description="Polar residues" evidence="2">
    <location>
        <begin position="429"/>
        <end position="444"/>
    </location>
</feature>
<dbReference type="InterPro" id="IPR028896">
    <property type="entry name" value="GcvT/YgfZ/DmdA"/>
</dbReference>
<feature type="compositionally biased region" description="Basic and acidic residues" evidence="2">
    <location>
        <begin position="449"/>
        <end position="458"/>
    </location>
</feature>
<dbReference type="EMBL" id="JALJOS010000001">
    <property type="protein sequence ID" value="KAK9844917.1"/>
    <property type="molecule type" value="Genomic_DNA"/>
</dbReference>
<evidence type="ECO:0000256" key="2">
    <source>
        <dbReference type="SAM" id="MobiDB-lite"/>
    </source>
</evidence>